<evidence type="ECO:0000313" key="1">
    <source>
        <dbReference type="EMBL" id="BAT94121.1"/>
    </source>
</evidence>
<evidence type="ECO:0000313" key="2">
    <source>
        <dbReference type="Proteomes" id="UP000291084"/>
    </source>
</evidence>
<dbReference type="Proteomes" id="UP000291084">
    <property type="component" value="Chromosome 8"/>
</dbReference>
<reference evidence="1 2" key="1">
    <citation type="journal article" date="2015" name="Sci. Rep.">
        <title>The power of single molecule real-time sequencing technology in the de novo assembly of a eukaryotic genome.</title>
        <authorList>
            <person name="Sakai H."/>
            <person name="Naito K."/>
            <person name="Ogiso-Tanaka E."/>
            <person name="Takahashi Y."/>
            <person name="Iseki K."/>
            <person name="Muto C."/>
            <person name="Satou K."/>
            <person name="Teruya K."/>
            <person name="Shiroma A."/>
            <person name="Shimoji M."/>
            <person name="Hirano T."/>
            <person name="Itoh T."/>
            <person name="Kaga A."/>
            <person name="Tomooka N."/>
        </authorList>
    </citation>
    <scope>NUCLEOTIDE SEQUENCE [LARGE SCALE GENOMIC DNA]</scope>
    <source>
        <strain evidence="2">cv. Shumari</strain>
    </source>
</reference>
<accession>A0A0S3SMQ5</accession>
<keyword evidence="2" id="KW-1185">Reference proteome</keyword>
<organism evidence="1 2">
    <name type="scientific">Vigna angularis var. angularis</name>
    <dbReference type="NCBI Taxonomy" id="157739"/>
    <lineage>
        <taxon>Eukaryota</taxon>
        <taxon>Viridiplantae</taxon>
        <taxon>Streptophyta</taxon>
        <taxon>Embryophyta</taxon>
        <taxon>Tracheophyta</taxon>
        <taxon>Spermatophyta</taxon>
        <taxon>Magnoliopsida</taxon>
        <taxon>eudicotyledons</taxon>
        <taxon>Gunneridae</taxon>
        <taxon>Pentapetalae</taxon>
        <taxon>rosids</taxon>
        <taxon>fabids</taxon>
        <taxon>Fabales</taxon>
        <taxon>Fabaceae</taxon>
        <taxon>Papilionoideae</taxon>
        <taxon>50 kb inversion clade</taxon>
        <taxon>NPAAA clade</taxon>
        <taxon>indigoferoid/millettioid clade</taxon>
        <taxon>Phaseoleae</taxon>
        <taxon>Vigna</taxon>
    </lineage>
</organism>
<dbReference type="AlphaFoldDB" id="A0A0S3SMQ5"/>
<dbReference type="EMBL" id="AP015041">
    <property type="protein sequence ID" value="BAT94121.1"/>
    <property type="molecule type" value="Genomic_DNA"/>
</dbReference>
<name>A0A0S3SMQ5_PHAAN</name>
<protein>
    <submittedName>
        <fullName evidence="1">Uncharacterized protein</fullName>
    </submittedName>
</protein>
<sequence length="81" mass="9564">MFYVLLHRSLIFNIIIIIRLKYCLRAYRCLSVLAAKSLATCPLHSFTGLFFNVQQCVKLTFYSNYEHFSPISVTLLFIYFK</sequence>
<feature type="non-terminal residue" evidence="1">
    <location>
        <position position="81"/>
    </location>
</feature>
<proteinExistence type="predicted"/>
<gene>
    <name evidence="1" type="primary">Vigan.08G069400</name>
    <name evidence="1" type="ORF">VIGAN_08069400</name>
</gene>